<organism evidence="2 3">
    <name type="scientific">Xylophilus rhododendri</name>
    <dbReference type="NCBI Taxonomy" id="2697032"/>
    <lineage>
        <taxon>Bacteria</taxon>
        <taxon>Pseudomonadati</taxon>
        <taxon>Pseudomonadota</taxon>
        <taxon>Betaproteobacteria</taxon>
        <taxon>Burkholderiales</taxon>
        <taxon>Xylophilus</taxon>
    </lineage>
</organism>
<dbReference type="EMBL" id="CP047650">
    <property type="protein sequence ID" value="QHI99297.1"/>
    <property type="molecule type" value="Genomic_DNA"/>
</dbReference>
<keyword evidence="3" id="KW-1185">Reference proteome</keyword>
<dbReference type="AlphaFoldDB" id="A0A857J6E4"/>
<evidence type="ECO:0000256" key="1">
    <source>
        <dbReference type="SAM" id="MobiDB-lite"/>
    </source>
</evidence>
<evidence type="ECO:0000313" key="3">
    <source>
        <dbReference type="Proteomes" id="UP000464787"/>
    </source>
</evidence>
<proteinExistence type="predicted"/>
<name>A0A857J6E4_9BURK</name>
<dbReference type="KEGG" id="xyk:GT347_15730"/>
<reference evidence="2 3" key="1">
    <citation type="submission" date="2020-01" db="EMBL/GenBank/DDBJ databases">
        <title>Genome sequencing of strain KACC 21265.</title>
        <authorList>
            <person name="Heo J."/>
            <person name="Kim S.-J."/>
            <person name="Kim J.-S."/>
            <person name="Hong S.-B."/>
            <person name="Kwon S.-W."/>
        </authorList>
    </citation>
    <scope>NUCLEOTIDE SEQUENCE [LARGE SCALE GENOMIC DNA]</scope>
    <source>
        <strain evidence="2 3">KACC 21265</strain>
    </source>
</reference>
<evidence type="ECO:0000313" key="2">
    <source>
        <dbReference type="EMBL" id="QHI99297.1"/>
    </source>
</evidence>
<feature type="region of interest" description="Disordered" evidence="1">
    <location>
        <begin position="1"/>
        <end position="25"/>
    </location>
</feature>
<gene>
    <name evidence="2" type="ORF">GT347_15730</name>
</gene>
<dbReference type="Proteomes" id="UP000464787">
    <property type="component" value="Chromosome"/>
</dbReference>
<protein>
    <recommendedName>
        <fullName evidence="4">F-box domain-containing protein</fullName>
    </recommendedName>
</protein>
<dbReference type="RefSeq" id="WP_160553088.1">
    <property type="nucleotide sequence ID" value="NZ_CP047650.1"/>
</dbReference>
<evidence type="ECO:0008006" key="4">
    <source>
        <dbReference type="Google" id="ProtNLM"/>
    </source>
</evidence>
<accession>A0A857J6E4</accession>
<sequence length="161" mass="17171">MLHLNADPGAAVRAADTVTTQDPGQPDTHVIDEELAPLPGPLQMLPTEMLDRIVLCLDDPRDVGALWATSRRLQACTAQARSSALVVRNLQTARDLPAALQAALPELARITRLPLLLPALRIAILSVALLAPGQRADWLARLLEMVERPCTPPCGAPACAS</sequence>